<feature type="transmembrane region" description="Helical" evidence="1">
    <location>
        <begin position="36"/>
        <end position="52"/>
    </location>
</feature>
<evidence type="ECO:0000256" key="1">
    <source>
        <dbReference type="SAM" id="Phobius"/>
    </source>
</evidence>
<protein>
    <submittedName>
        <fullName evidence="2">Uncharacterized protein DUF3307</fullName>
    </submittedName>
</protein>
<feature type="transmembrane region" description="Helical" evidence="1">
    <location>
        <begin position="178"/>
        <end position="198"/>
    </location>
</feature>
<feature type="transmembrane region" description="Helical" evidence="1">
    <location>
        <begin position="95"/>
        <end position="113"/>
    </location>
</feature>
<comment type="caution">
    <text evidence="2">The sequence shown here is derived from an EMBL/GenBank/DDBJ whole genome shotgun (WGS) entry which is preliminary data.</text>
</comment>
<dbReference type="Pfam" id="PF11750">
    <property type="entry name" value="DUF3307"/>
    <property type="match status" value="1"/>
</dbReference>
<dbReference type="Proteomes" id="UP000241964">
    <property type="component" value="Unassembled WGS sequence"/>
</dbReference>
<feature type="transmembrane region" description="Helical" evidence="1">
    <location>
        <begin position="224"/>
        <end position="246"/>
    </location>
</feature>
<accession>A0A2P8G381</accession>
<dbReference type="InterPro" id="IPR021737">
    <property type="entry name" value="Phage_phiKZ_Orf197"/>
</dbReference>
<organism evidence="2 3">
    <name type="scientific">Dyadobacter jiangsuensis</name>
    <dbReference type="NCBI Taxonomy" id="1591085"/>
    <lineage>
        <taxon>Bacteria</taxon>
        <taxon>Pseudomonadati</taxon>
        <taxon>Bacteroidota</taxon>
        <taxon>Cytophagia</taxon>
        <taxon>Cytophagales</taxon>
        <taxon>Spirosomataceae</taxon>
        <taxon>Dyadobacter</taxon>
    </lineage>
</organism>
<feature type="transmembrane region" description="Helical" evidence="1">
    <location>
        <begin position="125"/>
        <end position="146"/>
    </location>
</feature>
<reference evidence="2 3" key="1">
    <citation type="submission" date="2018-03" db="EMBL/GenBank/DDBJ databases">
        <title>Genomic Encyclopedia of Archaeal and Bacterial Type Strains, Phase II (KMG-II): from individual species to whole genera.</title>
        <authorList>
            <person name="Goeker M."/>
        </authorList>
    </citation>
    <scope>NUCLEOTIDE SEQUENCE [LARGE SCALE GENOMIC DNA]</scope>
    <source>
        <strain evidence="2 3">DSM 29057</strain>
    </source>
</reference>
<name>A0A2P8G381_9BACT</name>
<keyword evidence="1" id="KW-1133">Transmembrane helix</keyword>
<evidence type="ECO:0000313" key="3">
    <source>
        <dbReference type="Proteomes" id="UP000241964"/>
    </source>
</evidence>
<dbReference type="RefSeq" id="WP_106595913.1">
    <property type="nucleotide sequence ID" value="NZ_PYAS01000006.1"/>
</dbReference>
<keyword evidence="3" id="KW-1185">Reference proteome</keyword>
<keyword evidence="1" id="KW-0812">Transmembrane</keyword>
<gene>
    <name evidence="2" type="ORF">CLV60_10647</name>
</gene>
<dbReference type="OrthoDB" id="8536716at2"/>
<evidence type="ECO:0000313" key="2">
    <source>
        <dbReference type="EMBL" id="PSL28444.1"/>
    </source>
</evidence>
<dbReference type="AlphaFoldDB" id="A0A2P8G381"/>
<dbReference type="EMBL" id="PYAS01000006">
    <property type="protein sequence ID" value="PSL28444.1"/>
    <property type="molecule type" value="Genomic_DNA"/>
</dbReference>
<proteinExistence type="predicted"/>
<keyword evidence="1" id="KW-0472">Membrane</keyword>
<sequence>MTEFLLLLLAHVLVDFYWQPTKWVTDKKEKKYKSKYLYFHVLLVIIVSYIALHQWKNPFPAVVLGIAHGVIDLVKISFDKKGPLTWFIADQTAHLVTIALTALILTGSISIGFEAVTTWLNTPKTLATLSGALLSLSPVSFLVGILTRPWREELSKLAPEADDNLASAGRWIGMSERLLIFVFVLVNQYSAIGFLIAAKSLLRYNDKSTEPGIPPAYISKKSEYVLVGTLMSYTCAIAVALAVQILSRKFK</sequence>